<name>A0A9N9K2Y6_9GLOM</name>
<evidence type="ECO:0000313" key="1">
    <source>
        <dbReference type="EMBL" id="CAG8808275.1"/>
    </source>
</evidence>
<accession>A0A9N9K2Y6</accession>
<organism evidence="1 2">
    <name type="scientific">Dentiscutata erythropus</name>
    <dbReference type="NCBI Taxonomy" id="1348616"/>
    <lineage>
        <taxon>Eukaryota</taxon>
        <taxon>Fungi</taxon>
        <taxon>Fungi incertae sedis</taxon>
        <taxon>Mucoromycota</taxon>
        <taxon>Glomeromycotina</taxon>
        <taxon>Glomeromycetes</taxon>
        <taxon>Diversisporales</taxon>
        <taxon>Gigasporaceae</taxon>
        <taxon>Dentiscutata</taxon>
    </lineage>
</organism>
<gene>
    <name evidence="1" type="ORF">DERYTH_LOCUS24847</name>
</gene>
<comment type="caution">
    <text evidence="1">The sequence shown here is derived from an EMBL/GenBank/DDBJ whole genome shotgun (WGS) entry which is preliminary data.</text>
</comment>
<dbReference type="EMBL" id="CAJVPY010043591">
    <property type="protein sequence ID" value="CAG8808275.1"/>
    <property type="molecule type" value="Genomic_DNA"/>
</dbReference>
<proteinExistence type="predicted"/>
<evidence type="ECO:0000313" key="2">
    <source>
        <dbReference type="Proteomes" id="UP000789405"/>
    </source>
</evidence>
<protein>
    <submittedName>
        <fullName evidence="1">17463_t:CDS:1</fullName>
    </submittedName>
</protein>
<feature type="non-terminal residue" evidence="1">
    <location>
        <position position="58"/>
    </location>
</feature>
<feature type="non-terminal residue" evidence="1">
    <location>
        <position position="1"/>
    </location>
</feature>
<sequence length="58" mass="6874">IKWRKKFQVAKNDKNFRRLVKSDVESLFDQCKDLEVDGLTPKAKQQLENIQETKNPNL</sequence>
<keyword evidence="2" id="KW-1185">Reference proteome</keyword>
<reference evidence="1" key="1">
    <citation type="submission" date="2021-06" db="EMBL/GenBank/DDBJ databases">
        <authorList>
            <person name="Kallberg Y."/>
            <person name="Tangrot J."/>
            <person name="Rosling A."/>
        </authorList>
    </citation>
    <scope>NUCLEOTIDE SEQUENCE</scope>
    <source>
        <strain evidence="1">MA453B</strain>
    </source>
</reference>
<dbReference type="Proteomes" id="UP000789405">
    <property type="component" value="Unassembled WGS sequence"/>
</dbReference>
<dbReference type="AlphaFoldDB" id="A0A9N9K2Y6"/>